<evidence type="ECO:0000313" key="2">
    <source>
        <dbReference type="EMBL" id="KAH7016589.1"/>
    </source>
</evidence>
<proteinExistence type="predicted"/>
<organism evidence="2 3">
    <name type="scientific">Macrophomina phaseolina</name>
    <dbReference type="NCBI Taxonomy" id="35725"/>
    <lineage>
        <taxon>Eukaryota</taxon>
        <taxon>Fungi</taxon>
        <taxon>Dikarya</taxon>
        <taxon>Ascomycota</taxon>
        <taxon>Pezizomycotina</taxon>
        <taxon>Dothideomycetes</taxon>
        <taxon>Dothideomycetes incertae sedis</taxon>
        <taxon>Botryosphaeriales</taxon>
        <taxon>Botryosphaeriaceae</taxon>
        <taxon>Macrophomina</taxon>
    </lineage>
</organism>
<dbReference type="InterPro" id="IPR046700">
    <property type="entry name" value="DUF6570"/>
</dbReference>
<accession>A0ABQ8FRB3</accession>
<feature type="domain" description="DUF6570" evidence="1">
    <location>
        <begin position="56"/>
        <end position="101"/>
    </location>
</feature>
<comment type="caution">
    <text evidence="2">The sequence shown here is derived from an EMBL/GenBank/DDBJ whole genome shotgun (WGS) entry which is preliminary data.</text>
</comment>
<dbReference type="EMBL" id="JAGTJR010000075">
    <property type="protein sequence ID" value="KAH7016589.1"/>
    <property type="molecule type" value="Genomic_DNA"/>
</dbReference>
<dbReference type="Proteomes" id="UP000774617">
    <property type="component" value="Unassembled WGS sequence"/>
</dbReference>
<evidence type="ECO:0000259" key="1">
    <source>
        <dbReference type="Pfam" id="PF20209"/>
    </source>
</evidence>
<gene>
    <name evidence="2" type="ORF">B0J12DRAFT_540460</name>
</gene>
<sequence length="102" mass="11870">LSAADLKLIKDFHRELGKDKLETCTRCQERWFNMKLDDFGVCSRCRYRRDQGKADDMPFLFSDANSLDPGEMPDASLPQLTQVEEMLISRVHVHIEVRQIRG</sequence>
<name>A0ABQ8FRB3_9PEZI</name>
<evidence type="ECO:0000313" key="3">
    <source>
        <dbReference type="Proteomes" id="UP000774617"/>
    </source>
</evidence>
<feature type="non-terminal residue" evidence="2">
    <location>
        <position position="1"/>
    </location>
</feature>
<keyword evidence="3" id="KW-1185">Reference proteome</keyword>
<protein>
    <recommendedName>
        <fullName evidence="1">DUF6570 domain-containing protein</fullName>
    </recommendedName>
</protein>
<dbReference type="Pfam" id="PF20209">
    <property type="entry name" value="DUF6570"/>
    <property type="match status" value="1"/>
</dbReference>
<feature type="non-terminal residue" evidence="2">
    <location>
        <position position="102"/>
    </location>
</feature>
<reference evidence="2 3" key="1">
    <citation type="journal article" date="2021" name="Nat. Commun.">
        <title>Genetic determinants of endophytism in the Arabidopsis root mycobiome.</title>
        <authorList>
            <person name="Mesny F."/>
            <person name="Miyauchi S."/>
            <person name="Thiergart T."/>
            <person name="Pickel B."/>
            <person name="Atanasova L."/>
            <person name="Karlsson M."/>
            <person name="Huettel B."/>
            <person name="Barry K.W."/>
            <person name="Haridas S."/>
            <person name="Chen C."/>
            <person name="Bauer D."/>
            <person name="Andreopoulos W."/>
            <person name="Pangilinan J."/>
            <person name="LaButti K."/>
            <person name="Riley R."/>
            <person name="Lipzen A."/>
            <person name="Clum A."/>
            <person name="Drula E."/>
            <person name="Henrissat B."/>
            <person name="Kohler A."/>
            <person name="Grigoriev I.V."/>
            <person name="Martin F.M."/>
            <person name="Hacquard S."/>
        </authorList>
    </citation>
    <scope>NUCLEOTIDE SEQUENCE [LARGE SCALE GENOMIC DNA]</scope>
    <source>
        <strain evidence="2 3">MPI-SDFR-AT-0080</strain>
    </source>
</reference>